<dbReference type="AlphaFoldDB" id="A0A6N4SVR7"/>
<evidence type="ECO:0000313" key="4">
    <source>
        <dbReference type="Proteomes" id="UP000001822"/>
    </source>
</evidence>
<feature type="domain" description="Outer membrane protein beta-barrel" evidence="2">
    <location>
        <begin position="23"/>
        <end position="234"/>
    </location>
</feature>
<accession>A0A6N4SVR7</accession>
<dbReference type="EMBL" id="CP000383">
    <property type="protein sequence ID" value="ABG60667.1"/>
    <property type="molecule type" value="Genomic_DNA"/>
</dbReference>
<evidence type="ECO:0000259" key="2">
    <source>
        <dbReference type="Pfam" id="PF13568"/>
    </source>
</evidence>
<organism evidence="3 4">
    <name type="scientific">Cytophaga hutchinsonii (strain ATCC 33406 / DSM 1761 / CIP 103989 / NBRC 15051 / NCIMB 9469 / D465)</name>
    <dbReference type="NCBI Taxonomy" id="269798"/>
    <lineage>
        <taxon>Bacteria</taxon>
        <taxon>Pseudomonadati</taxon>
        <taxon>Bacteroidota</taxon>
        <taxon>Cytophagia</taxon>
        <taxon>Cytophagales</taxon>
        <taxon>Cytophagaceae</taxon>
        <taxon>Cytophaga</taxon>
    </lineage>
</organism>
<feature type="chain" id="PRO_5026761676" description="Outer membrane protein beta-barrel domain-containing protein" evidence="1">
    <location>
        <begin position="22"/>
        <end position="289"/>
    </location>
</feature>
<proteinExistence type="predicted"/>
<dbReference type="RefSeq" id="WP_011586774.1">
    <property type="nucleotide sequence ID" value="NC_008255.1"/>
</dbReference>
<gene>
    <name evidence="3" type="ordered locus">CHU_3431</name>
</gene>
<dbReference type="Proteomes" id="UP000001822">
    <property type="component" value="Chromosome"/>
</dbReference>
<evidence type="ECO:0000256" key="1">
    <source>
        <dbReference type="SAM" id="SignalP"/>
    </source>
</evidence>
<dbReference type="OrthoDB" id="947434at2"/>
<name>A0A6N4SVR7_CYTH3</name>
<dbReference type="KEGG" id="chu:CHU_3431"/>
<sequence>MDTIFKKTFLLLFLSASTMLAGFSQFSFGVGTTLGLGYLRSSQLKQGAQVIKDQNPSIENLDYKVRASAQIGFQGVVQYRFAHQWCVVASPGFNLFRSTFNNIFISNDTVSGSEYITHKVLSTATFKSTQLVLPILAKYYIIPDKNYFATAGIQFAYNTGMRLSSREDSITSYYNETDLIASNKVDIDYNKVKVDGYKPFQAHLILGVGTSVLTGYRRNLDLQLSYYIPLTSSHYYTTDAAFSNNTLTNSVYSQDGKNAFENASGKNLDHYKMHMITLTVRYLLYSINK</sequence>
<dbReference type="InterPro" id="IPR025665">
    <property type="entry name" value="Beta-barrel_OMP_2"/>
</dbReference>
<protein>
    <recommendedName>
        <fullName evidence="2">Outer membrane protein beta-barrel domain-containing protein</fullName>
    </recommendedName>
</protein>
<evidence type="ECO:0000313" key="3">
    <source>
        <dbReference type="EMBL" id="ABG60667.1"/>
    </source>
</evidence>
<keyword evidence="4" id="KW-1185">Reference proteome</keyword>
<feature type="signal peptide" evidence="1">
    <location>
        <begin position="1"/>
        <end position="21"/>
    </location>
</feature>
<reference evidence="3 4" key="1">
    <citation type="journal article" date="2007" name="Appl. Environ. Microbiol.">
        <title>Genome sequence of the cellulolytic gliding bacterium Cytophaga hutchinsonii.</title>
        <authorList>
            <person name="Xie G."/>
            <person name="Bruce D.C."/>
            <person name="Challacombe J.F."/>
            <person name="Chertkov O."/>
            <person name="Detter J.C."/>
            <person name="Gilna P."/>
            <person name="Han C.S."/>
            <person name="Lucas S."/>
            <person name="Misra M."/>
            <person name="Myers G.L."/>
            <person name="Richardson P."/>
            <person name="Tapia R."/>
            <person name="Thayer N."/>
            <person name="Thompson L.S."/>
            <person name="Brettin T.S."/>
            <person name="Henrissat B."/>
            <person name="Wilson D.B."/>
            <person name="McBride M.J."/>
        </authorList>
    </citation>
    <scope>NUCLEOTIDE SEQUENCE [LARGE SCALE GENOMIC DNA]</scope>
    <source>
        <strain evidence="4">ATCC 33406 / DSM 1761 / CIP 103989 / NBRC 15051 / NCIMB 9469 / D465</strain>
    </source>
</reference>
<dbReference type="Pfam" id="PF13568">
    <property type="entry name" value="OMP_b-brl_2"/>
    <property type="match status" value="1"/>
</dbReference>
<keyword evidence="1" id="KW-0732">Signal</keyword>